<dbReference type="InterPro" id="IPR050707">
    <property type="entry name" value="HTH_MetabolicPath_Reg"/>
</dbReference>
<evidence type="ECO:0000256" key="3">
    <source>
        <dbReference type="ARBA" id="ARBA00023163"/>
    </source>
</evidence>
<evidence type="ECO:0000256" key="2">
    <source>
        <dbReference type="ARBA" id="ARBA00023125"/>
    </source>
</evidence>
<dbReference type="PROSITE" id="PS51078">
    <property type="entry name" value="ICLR_ED"/>
    <property type="match status" value="1"/>
</dbReference>
<dbReference type="EMBL" id="JBHGBT010000021">
    <property type="protein sequence ID" value="MFB4196780.1"/>
    <property type="molecule type" value="Genomic_DNA"/>
</dbReference>
<evidence type="ECO:0000256" key="1">
    <source>
        <dbReference type="ARBA" id="ARBA00023015"/>
    </source>
</evidence>
<dbReference type="PROSITE" id="PS51077">
    <property type="entry name" value="HTH_ICLR"/>
    <property type="match status" value="1"/>
</dbReference>
<feature type="domain" description="IclR-ED" evidence="5">
    <location>
        <begin position="74"/>
        <end position="241"/>
    </location>
</feature>
<evidence type="ECO:0000259" key="5">
    <source>
        <dbReference type="PROSITE" id="PS51078"/>
    </source>
</evidence>
<evidence type="ECO:0000259" key="4">
    <source>
        <dbReference type="PROSITE" id="PS51077"/>
    </source>
</evidence>
<dbReference type="InterPro" id="IPR014757">
    <property type="entry name" value="Tscrpt_reg_IclR_C"/>
</dbReference>
<comment type="caution">
    <text evidence="6">The sequence shown here is derived from an EMBL/GenBank/DDBJ whole genome shotgun (WGS) entry which is preliminary data.</text>
</comment>
<name>A0ABV4ZSL9_9ACTN</name>
<dbReference type="SUPFAM" id="SSF55781">
    <property type="entry name" value="GAF domain-like"/>
    <property type="match status" value="1"/>
</dbReference>
<accession>A0ABV4ZSL9</accession>
<dbReference type="SMART" id="SM00346">
    <property type="entry name" value="HTH_ICLR"/>
    <property type="match status" value="1"/>
</dbReference>
<dbReference type="InterPro" id="IPR036390">
    <property type="entry name" value="WH_DNA-bd_sf"/>
</dbReference>
<organism evidence="6 7">
    <name type="scientific">Streptomyces carpaticus</name>
    <dbReference type="NCBI Taxonomy" id="285558"/>
    <lineage>
        <taxon>Bacteria</taxon>
        <taxon>Bacillati</taxon>
        <taxon>Actinomycetota</taxon>
        <taxon>Actinomycetes</taxon>
        <taxon>Kitasatosporales</taxon>
        <taxon>Streptomycetaceae</taxon>
        <taxon>Streptomyces</taxon>
    </lineage>
</organism>
<sequence>MESESSGARPVRSVVRAFVLLEELARHREGVRLSDLSERCDLSRSTTHNLLATLEHLGYVTQWASAGRYVLTDQAAELGRGAQDSDSELRQRMHPLVARLVSDVGETCYLAVASWRDAVYLDALESPHPLKVGAVTGDRCRLLGTAIGHALLAHRPATARRIQASEPDEWRRWEQAIADARRDGFALDIEQYEPGLSCVAVPVPGYGVARAALCLAGPAGRLPEHRLRELADDMKRRLSSA</sequence>
<dbReference type="RefSeq" id="WP_375064905.1">
    <property type="nucleotide sequence ID" value="NZ_JBHGBT010000021.1"/>
</dbReference>
<dbReference type="PANTHER" id="PTHR30136">
    <property type="entry name" value="HELIX-TURN-HELIX TRANSCRIPTIONAL REGULATOR, ICLR FAMILY"/>
    <property type="match status" value="1"/>
</dbReference>
<dbReference type="InterPro" id="IPR029016">
    <property type="entry name" value="GAF-like_dom_sf"/>
</dbReference>
<keyword evidence="3" id="KW-0804">Transcription</keyword>
<dbReference type="InterPro" id="IPR036388">
    <property type="entry name" value="WH-like_DNA-bd_sf"/>
</dbReference>
<dbReference type="SUPFAM" id="SSF46785">
    <property type="entry name" value="Winged helix' DNA-binding domain"/>
    <property type="match status" value="1"/>
</dbReference>
<feature type="domain" description="HTH iclR-type" evidence="4">
    <location>
        <begin position="11"/>
        <end position="73"/>
    </location>
</feature>
<dbReference type="Proteomes" id="UP001577267">
    <property type="component" value="Unassembled WGS sequence"/>
</dbReference>
<evidence type="ECO:0000313" key="7">
    <source>
        <dbReference type="Proteomes" id="UP001577267"/>
    </source>
</evidence>
<keyword evidence="7" id="KW-1185">Reference proteome</keyword>
<dbReference type="Gene3D" id="3.30.450.40">
    <property type="match status" value="1"/>
</dbReference>
<gene>
    <name evidence="6" type="ORF">ACE11A_20780</name>
</gene>
<keyword evidence="2" id="KW-0238">DNA-binding</keyword>
<dbReference type="Pfam" id="PF01614">
    <property type="entry name" value="IclR_C"/>
    <property type="match status" value="1"/>
</dbReference>
<dbReference type="InterPro" id="IPR005471">
    <property type="entry name" value="Tscrpt_reg_IclR_N"/>
</dbReference>
<dbReference type="Pfam" id="PF09339">
    <property type="entry name" value="HTH_IclR"/>
    <property type="match status" value="1"/>
</dbReference>
<proteinExistence type="predicted"/>
<dbReference type="PANTHER" id="PTHR30136:SF24">
    <property type="entry name" value="HTH-TYPE TRANSCRIPTIONAL REPRESSOR ALLR"/>
    <property type="match status" value="1"/>
</dbReference>
<evidence type="ECO:0000313" key="6">
    <source>
        <dbReference type="EMBL" id="MFB4196780.1"/>
    </source>
</evidence>
<dbReference type="Gene3D" id="1.10.10.10">
    <property type="entry name" value="Winged helix-like DNA-binding domain superfamily/Winged helix DNA-binding domain"/>
    <property type="match status" value="1"/>
</dbReference>
<reference evidence="6 7" key="1">
    <citation type="submission" date="2024-09" db="EMBL/GenBank/DDBJ databases">
        <title>Draft genome sequence of multifaceted antimicrobials producing Streptomyces sp. strain FH1.</title>
        <authorList>
            <person name="Hassan F."/>
            <person name="Ali H."/>
            <person name="Hassan N."/>
            <person name="Nawaz A."/>
        </authorList>
    </citation>
    <scope>NUCLEOTIDE SEQUENCE [LARGE SCALE GENOMIC DNA]</scope>
    <source>
        <strain evidence="6 7">FH1</strain>
    </source>
</reference>
<keyword evidence="1" id="KW-0805">Transcription regulation</keyword>
<protein>
    <submittedName>
        <fullName evidence="6">IclR family transcriptional regulator</fullName>
    </submittedName>
</protein>